<evidence type="ECO:0000313" key="3">
    <source>
        <dbReference type="Proteomes" id="UP001501009"/>
    </source>
</evidence>
<feature type="region of interest" description="Disordered" evidence="1">
    <location>
        <begin position="1"/>
        <end position="31"/>
    </location>
</feature>
<evidence type="ECO:0000313" key="2">
    <source>
        <dbReference type="EMBL" id="GAA3850761.1"/>
    </source>
</evidence>
<accession>A0ABP7JPU9</accession>
<sequence>MGEVDQLPDVAAVGPHLREPPVPFAQRSPEKRVHPAPVRAGCTFLSILCQEGVICHCCWGMAV</sequence>
<reference evidence="3" key="1">
    <citation type="journal article" date="2019" name="Int. J. Syst. Evol. Microbiol.">
        <title>The Global Catalogue of Microorganisms (GCM) 10K type strain sequencing project: providing services to taxonomists for standard genome sequencing and annotation.</title>
        <authorList>
            <consortium name="The Broad Institute Genomics Platform"/>
            <consortium name="The Broad Institute Genome Sequencing Center for Infectious Disease"/>
            <person name="Wu L."/>
            <person name="Ma J."/>
        </authorList>
    </citation>
    <scope>NUCLEOTIDE SEQUENCE [LARGE SCALE GENOMIC DNA]</scope>
    <source>
        <strain evidence="3">JCM 17138</strain>
    </source>
</reference>
<protein>
    <submittedName>
        <fullName evidence="2">Uncharacterized protein</fullName>
    </submittedName>
</protein>
<keyword evidence="3" id="KW-1185">Reference proteome</keyword>
<proteinExistence type="predicted"/>
<gene>
    <name evidence="2" type="ORF">GCM10022403_097860</name>
</gene>
<comment type="caution">
    <text evidence="2">The sequence shown here is derived from an EMBL/GenBank/DDBJ whole genome shotgun (WGS) entry which is preliminary data.</text>
</comment>
<organism evidence="2 3">
    <name type="scientific">Streptomyces coacervatus</name>
    <dbReference type="NCBI Taxonomy" id="647381"/>
    <lineage>
        <taxon>Bacteria</taxon>
        <taxon>Bacillati</taxon>
        <taxon>Actinomycetota</taxon>
        <taxon>Actinomycetes</taxon>
        <taxon>Kitasatosporales</taxon>
        <taxon>Streptomycetaceae</taxon>
        <taxon>Streptomyces</taxon>
    </lineage>
</organism>
<evidence type="ECO:0000256" key="1">
    <source>
        <dbReference type="SAM" id="MobiDB-lite"/>
    </source>
</evidence>
<name>A0ABP7JPU9_9ACTN</name>
<dbReference type="EMBL" id="BAABDE010000052">
    <property type="protein sequence ID" value="GAA3850761.1"/>
    <property type="molecule type" value="Genomic_DNA"/>
</dbReference>
<dbReference type="Proteomes" id="UP001501009">
    <property type="component" value="Unassembled WGS sequence"/>
</dbReference>